<dbReference type="Proteomes" id="UP001501251">
    <property type="component" value="Unassembled WGS sequence"/>
</dbReference>
<feature type="compositionally biased region" description="Basic residues" evidence="1">
    <location>
        <begin position="1"/>
        <end position="10"/>
    </location>
</feature>
<evidence type="ECO:0000313" key="3">
    <source>
        <dbReference type="Proteomes" id="UP001501251"/>
    </source>
</evidence>
<feature type="compositionally biased region" description="Basic and acidic residues" evidence="1">
    <location>
        <begin position="30"/>
        <end position="43"/>
    </location>
</feature>
<comment type="caution">
    <text evidence="2">The sequence shown here is derived from an EMBL/GenBank/DDBJ whole genome shotgun (WGS) entry which is preliminary data.</text>
</comment>
<accession>A0ABP8AVW0</accession>
<gene>
    <name evidence="2" type="ORF">GCM10022252_32210</name>
</gene>
<dbReference type="EMBL" id="BAABAQ010000005">
    <property type="protein sequence ID" value="GAA4191822.1"/>
    <property type="molecule type" value="Genomic_DNA"/>
</dbReference>
<reference evidence="3" key="1">
    <citation type="journal article" date="2019" name="Int. J. Syst. Evol. Microbiol.">
        <title>The Global Catalogue of Microorganisms (GCM) 10K type strain sequencing project: providing services to taxonomists for standard genome sequencing and annotation.</title>
        <authorList>
            <consortium name="The Broad Institute Genomics Platform"/>
            <consortium name="The Broad Institute Genome Sequencing Center for Infectious Disease"/>
            <person name="Wu L."/>
            <person name="Ma J."/>
        </authorList>
    </citation>
    <scope>NUCLEOTIDE SEQUENCE [LARGE SCALE GENOMIC DNA]</scope>
    <source>
        <strain evidence="3">JCM 17388</strain>
    </source>
</reference>
<sequence length="99" mass="11288">MKPTRPARRHRENERQWTDGPEWSQVAEVDSFRDGRHGNHPEVMKLQSAPPSLQENPPGVTDRSRHTGRQGAPAPPSFLIPREREAFPNDVETPEFGLE</sequence>
<evidence type="ECO:0000256" key="1">
    <source>
        <dbReference type="SAM" id="MobiDB-lite"/>
    </source>
</evidence>
<feature type="region of interest" description="Disordered" evidence="1">
    <location>
        <begin position="1"/>
        <end position="99"/>
    </location>
</feature>
<proteinExistence type="predicted"/>
<evidence type="ECO:0000313" key="2">
    <source>
        <dbReference type="EMBL" id="GAA4191822.1"/>
    </source>
</evidence>
<name>A0ABP8AVW0_9ACTN</name>
<protein>
    <submittedName>
        <fullName evidence="2">Uncharacterized protein</fullName>
    </submittedName>
</protein>
<keyword evidence="3" id="KW-1185">Reference proteome</keyword>
<organism evidence="2 3">
    <name type="scientific">Streptosporangium oxazolinicum</name>
    <dbReference type="NCBI Taxonomy" id="909287"/>
    <lineage>
        <taxon>Bacteria</taxon>
        <taxon>Bacillati</taxon>
        <taxon>Actinomycetota</taxon>
        <taxon>Actinomycetes</taxon>
        <taxon>Streptosporangiales</taxon>
        <taxon>Streptosporangiaceae</taxon>
        <taxon>Streptosporangium</taxon>
    </lineage>
</organism>